<dbReference type="Proteomes" id="UP000199663">
    <property type="component" value="Unassembled WGS sequence"/>
</dbReference>
<dbReference type="RefSeq" id="WP_019597557.1">
    <property type="nucleotide sequence ID" value="NZ_FNQC01000006.1"/>
</dbReference>
<sequence length="172" mass="19125">MKKWIIGGFLLFLIALGFYQFDRMGGFNEIVIDIQEIEAIDLTGIYFKGVPEDEAIGLAFQTMGDLQSKASGSTLHTIYFVEPAGKRDTMEVFVGLEDRFILESEGFSKQSFPAGTSVVAHIEANRFVMPSPNKIKQKMEAFALENGLNKPKVFIDMLLGPDEVRVVAPIVK</sequence>
<evidence type="ECO:0008006" key="3">
    <source>
        <dbReference type="Google" id="ProtNLM"/>
    </source>
</evidence>
<name>A0A1H3QEM3_9BACT</name>
<proteinExistence type="predicted"/>
<dbReference type="EMBL" id="FNQC01000006">
    <property type="protein sequence ID" value="SDZ11591.1"/>
    <property type="molecule type" value="Genomic_DNA"/>
</dbReference>
<evidence type="ECO:0000313" key="2">
    <source>
        <dbReference type="Proteomes" id="UP000199663"/>
    </source>
</evidence>
<keyword evidence="2" id="KW-1185">Reference proteome</keyword>
<comment type="caution">
    <text evidence="1">The sequence shown here is derived from an EMBL/GenBank/DDBJ whole genome shotgun (WGS) entry which is preliminary data.</text>
</comment>
<reference evidence="1 2" key="1">
    <citation type="submission" date="2016-10" db="EMBL/GenBank/DDBJ databases">
        <authorList>
            <person name="Varghese N."/>
            <person name="Submissions S."/>
        </authorList>
    </citation>
    <scope>NUCLEOTIDE SEQUENCE [LARGE SCALE GENOMIC DNA]</scope>
    <source>
        <strain evidence="1 2">DSM 17997</strain>
    </source>
</reference>
<protein>
    <recommendedName>
        <fullName evidence="3">GyrI-like small molecule binding domain-containing protein</fullName>
    </recommendedName>
</protein>
<evidence type="ECO:0000313" key="1">
    <source>
        <dbReference type="EMBL" id="SDZ11591.1"/>
    </source>
</evidence>
<gene>
    <name evidence="1" type="ORF">SAMN05444412_10638</name>
</gene>
<organism evidence="1 2">
    <name type="scientific">Rhodonellum ikkaensis</name>
    <dbReference type="NCBI Taxonomy" id="336829"/>
    <lineage>
        <taxon>Bacteria</taxon>
        <taxon>Pseudomonadati</taxon>
        <taxon>Bacteroidota</taxon>
        <taxon>Cytophagia</taxon>
        <taxon>Cytophagales</taxon>
        <taxon>Cytophagaceae</taxon>
        <taxon>Rhodonellum</taxon>
    </lineage>
</organism>
<accession>A0A1H3QEM3</accession>